<comment type="caution">
    <text evidence="10">The sequence shown here is derived from an EMBL/GenBank/DDBJ whole genome shotgun (WGS) entry which is preliminary data.</text>
</comment>
<dbReference type="GO" id="GO:0051028">
    <property type="term" value="P:mRNA transport"/>
    <property type="evidence" value="ECO:0007669"/>
    <property type="project" value="UniProtKB-KW"/>
</dbReference>
<protein>
    <recommendedName>
        <fullName evidence="12">Nuclear pore complex protein</fullName>
    </recommendedName>
</protein>
<dbReference type="InterPro" id="IPR037665">
    <property type="entry name" value="Nucleoporin_S59-like"/>
</dbReference>
<feature type="compositionally biased region" description="Low complexity" evidence="9">
    <location>
        <begin position="239"/>
        <end position="249"/>
    </location>
</feature>
<feature type="region of interest" description="Disordered" evidence="9">
    <location>
        <begin position="221"/>
        <end position="278"/>
    </location>
</feature>
<evidence type="ECO:0000256" key="6">
    <source>
        <dbReference type="ARBA" id="ARBA00023010"/>
    </source>
</evidence>
<evidence type="ECO:0000256" key="9">
    <source>
        <dbReference type="SAM" id="MobiDB-lite"/>
    </source>
</evidence>
<evidence type="ECO:0008006" key="12">
    <source>
        <dbReference type="Google" id="ProtNLM"/>
    </source>
</evidence>
<accession>A0ABC8TEH6</accession>
<reference evidence="10 11" key="1">
    <citation type="submission" date="2024-02" db="EMBL/GenBank/DDBJ databases">
        <authorList>
            <person name="Vignale AGUSTIN F."/>
            <person name="Sosa J E."/>
            <person name="Modenutti C."/>
        </authorList>
    </citation>
    <scope>NUCLEOTIDE SEQUENCE [LARGE SCALE GENOMIC DNA]</scope>
</reference>
<comment type="similarity">
    <text evidence="2">Belongs to the nucleoporin GLFG family.</text>
</comment>
<dbReference type="PANTHER" id="PTHR23198:SF6">
    <property type="entry name" value="NUCLEAR PORE COMPLEX PROTEIN NUP98-NUP96"/>
    <property type="match status" value="1"/>
</dbReference>
<dbReference type="PANTHER" id="PTHR23198">
    <property type="entry name" value="NUCLEOPORIN"/>
    <property type="match status" value="1"/>
</dbReference>
<evidence type="ECO:0000256" key="5">
    <source>
        <dbReference type="ARBA" id="ARBA00022927"/>
    </source>
</evidence>
<proteinExistence type="inferred from homology"/>
<organism evidence="10 11">
    <name type="scientific">Ilex paraguariensis</name>
    <name type="common">yerba mate</name>
    <dbReference type="NCBI Taxonomy" id="185542"/>
    <lineage>
        <taxon>Eukaryota</taxon>
        <taxon>Viridiplantae</taxon>
        <taxon>Streptophyta</taxon>
        <taxon>Embryophyta</taxon>
        <taxon>Tracheophyta</taxon>
        <taxon>Spermatophyta</taxon>
        <taxon>Magnoliopsida</taxon>
        <taxon>eudicotyledons</taxon>
        <taxon>Gunneridae</taxon>
        <taxon>Pentapetalae</taxon>
        <taxon>asterids</taxon>
        <taxon>campanulids</taxon>
        <taxon>Aquifoliales</taxon>
        <taxon>Aquifoliaceae</taxon>
        <taxon>Ilex</taxon>
    </lineage>
</organism>
<keyword evidence="6" id="KW-0811">Translocation</keyword>
<dbReference type="GO" id="GO:0005643">
    <property type="term" value="C:nuclear pore"/>
    <property type="evidence" value="ECO:0007669"/>
    <property type="project" value="UniProtKB-SubCell"/>
</dbReference>
<dbReference type="Proteomes" id="UP001642360">
    <property type="component" value="Unassembled WGS sequence"/>
</dbReference>
<gene>
    <name evidence="10" type="ORF">ILEXP_LOCUS36742</name>
</gene>
<evidence type="ECO:0000313" key="11">
    <source>
        <dbReference type="Proteomes" id="UP001642360"/>
    </source>
</evidence>
<evidence type="ECO:0000256" key="3">
    <source>
        <dbReference type="ARBA" id="ARBA00022448"/>
    </source>
</evidence>
<name>A0ABC8TEH6_9AQUA</name>
<keyword evidence="8" id="KW-0539">Nucleus</keyword>
<evidence type="ECO:0000256" key="4">
    <source>
        <dbReference type="ARBA" id="ARBA00022816"/>
    </source>
</evidence>
<dbReference type="GO" id="GO:0015031">
    <property type="term" value="P:protein transport"/>
    <property type="evidence" value="ECO:0007669"/>
    <property type="project" value="UniProtKB-KW"/>
</dbReference>
<keyword evidence="4" id="KW-0509">mRNA transport</keyword>
<dbReference type="FunFam" id="1.10.10.2360:FF:000001">
    <property type="entry name" value="Nuclear pore complex protein Nup98-Nup96"/>
    <property type="match status" value="3"/>
</dbReference>
<evidence type="ECO:0000256" key="1">
    <source>
        <dbReference type="ARBA" id="ARBA00004567"/>
    </source>
</evidence>
<keyword evidence="5" id="KW-0653">Protein transport</keyword>
<evidence type="ECO:0000313" key="10">
    <source>
        <dbReference type="EMBL" id="CAK9167471.1"/>
    </source>
</evidence>
<evidence type="ECO:0000256" key="7">
    <source>
        <dbReference type="ARBA" id="ARBA00023132"/>
    </source>
</evidence>
<evidence type="ECO:0000256" key="2">
    <source>
        <dbReference type="ARBA" id="ARBA00008926"/>
    </source>
</evidence>
<comment type="subcellular location">
    <subcellularLocation>
        <location evidence="1">Nucleus</location>
        <location evidence="1">Nuclear pore complex</location>
    </subcellularLocation>
</comment>
<keyword evidence="3" id="KW-0813">Transport</keyword>
<dbReference type="AlphaFoldDB" id="A0ABC8TEH6"/>
<feature type="region of interest" description="Disordered" evidence="9">
    <location>
        <begin position="459"/>
        <end position="479"/>
    </location>
</feature>
<dbReference type="Gene3D" id="1.10.10.2360">
    <property type="match status" value="3"/>
</dbReference>
<keyword evidence="7" id="KW-0906">Nuclear pore complex</keyword>
<evidence type="ECO:0000256" key="8">
    <source>
        <dbReference type="ARBA" id="ARBA00023242"/>
    </source>
</evidence>
<dbReference type="EMBL" id="CAUOFW020004835">
    <property type="protein sequence ID" value="CAK9167471.1"/>
    <property type="molecule type" value="Genomic_DNA"/>
</dbReference>
<keyword evidence="11" id="KW-1185">Reference proteome</keyword>
<sequence>MGSSTPFGAPSQPTFVASSTPAFGSSSSSAFGGTSAPAFGATNTPAFASTATPAFGATSTTFSVSSSPVFGSSTPTFGASSTSVFGSSSTPAFGASSTPAFGASTTSAFGGTSAPAFGATNTPAFGSTATPAFGATSTTFSESSSPVFGSSTPAFGASSTSVFGSSSTPAFGASSTPAFGASTTSAFGGLSTPSFSFGSTPAFGQSTSAFGSSPFGTTTSPFGAQSAPFGAQATTPTYGSSGFGQSAFGGHRGGSRVAPYTPTPELDSGTGTQPAGKLESIAAMPVYKDKSHEELRWEDYQLGDKGGPSPAGQSAGAIGFSASSTQSSPFASFSTFGQISVNPFSSSISSNPFAVMPHNLGVRHRGGSRVAPYTPTPELDSTTVTQPAGKLVSIAAMPVYKDKIHEELRWEDYKLGDKGPSPAGQSAGAIGFSASSTQSSPFASSATFGFGQSTFGGHRGGSRVAPYTPTPELDSTTVTQPAGKLVSIAAMPVYKDKIHEELRWEDYKLGDKGALLNVCRNLELIHTSLPAMLNNIFNLISGGPKTPAFGSSGLGSTSTLAFGSSPFGTSSTSNPFGSTSSATLSIFGSTPVFGASTSPSPFGSSRLSAFGSSTSVFGSSSVQGTTPSFGSGLSFGNTQSSPLFQSSAPSLGLATPAFGQTTSSFGQSTPAFGQSSIFSTPSTAFGGNLFSSTPSLLSTSNPSGFGQTTES</sequence>